<keyword evidence="8" id="KW-1185">Reference proteome</keyword>
<name>A0ABU5QN99_9BACT</name>
<dbReference type="PANTHER" id="PTHR21485">
    <property type="entry name" value="HAD SUPERFAMILY MEMBERS CMAS AND KDSC"/>
    <property type="match status" value="1"/>
</dbReference>
<dbReference type="InterPro" id="IPR050793">
    <property type="entry name" value="CMP-NeuNAc_synthase"/>
</dbReference>
<keyword evidence="6" id="KW-0460">Magnesium</keyword>
<dbReference type="Proteomes" id="UP001304671">
    <property type="component" value="Unassembled WGS sequence"/>
</dbReference>
<evidence type="ECO:0000256" key="4">
    <source>
        <dbReference type="ARBA" id="ARBA00022723"/>
    </source>
</evidence>
<organism evidence="7 8">
    <name type="scientific">Arcicella aquatica</name>
    <dbReference type="NCBI Taxonomy" id="217141"/>
    <lineage>
        <taxon>Bacteria</taxon>
        <taxon>Pseudomonadati</taxon>
        <taxon>Bacteroidota</taxon>
        <taxon>Cytophagia</taxon>
        <taxon>Cytophagales</taxon>
        <taxon>Flectobacillaceae</taxon>
        <taxon>Arcicella</taxon>
    </lineage>
</organism>
<dbReference type="SFLD" id="SFLDG01136">
    <property type="entry name" value="C1.6:_Phosphoserine_Phosphatas"/>
    <property type="match status" value="1"/>
</dbReference>
<evidence type="ECO:0000256" key="3">
    <source>
        <dbReference type="ARBA" id="ARBA00011881"/>
    </source>
</evidence>
<evidence type="ECO:0000256" key="5">
    <source>
        <dbReference type="ARBA" id="ARBA00022801"/>
    </source>
</evidence>
<dbReference type="EMBL" id="JAYFUL010000018">
    <property type="protein sequence ID" value="MEA5258540.1"/>
    <property type="molecule type" value="Genomic_DNA"/>
</dbReference>
<comment type="cofactor">
    <cofactor evidence="1">
        <name>Mg(2+)</name>
        <dbReference type="ChEBI" id="CHEBI:18420"/>
    </cofactor>
</comment>
<dbReference type="SUPFAM" id="SSF56784">
    <property type="entry name" value="HAD-like"/>
    <property type="match status" value="1"/>
</dbReference>
<comment type="subunit">
    <text evidence="3">Homotetramer.</text>
</comment>
<gene>
    <name evidence="7" type="ORF">VB264_12160</name>
</gene>
<evidence type="ECO:0000313" key="7">
    <source>
        <dbReference type="EMBL" id="MEA5258540.1"/>
    </source>
</evidence>
<dbReference type="PANTHER" id="PTHR21485:SF3">
    <property type="entry name" value="N-ACYLNEURAMINATE CYTIDYLYLTRANSFERASE"/>
    <property type="match status" value="1"/>
</dbReference>
<evidence type="ECO:0000313" key="8">
    <source>
        <dbReference type="Proteomes" id="UP001304671"/>
    </source>
</evidence>
<comment type="caution">
    <text evidence="7">The sequence shown here is derived from an EMBL/GenBank/DDBJ whole genome shotgun (WGS) entry which is preliminary data.</text>
</comment>
<keyword evidence="5" id="KW-0378">Hydrolase</keyword>
<accession>A0ABU5QN99</accession>
<dbReference type="RefSeq" id="WP_323249719.1">
    <property type="nucleotide sequence ID" value="NZ_JAYFUL010000018.1"/>
</dbReference>
<comment type="similarity">
    <text evidence="2">Belongs to the KdsC family.</text>
</comment>
<dbReference type="PIRSF" id="PIRSF006118">
    <property type="entry name" value="KDO8-P_Ptase"/>
    <property type="match status" value="1"/>
</dbReference>
<dbReference type="NCBIfam" id="TIGR01670">
    <property type="entry name" value="KdsC-phosphatas"/>
    <property type="match status" value="1"/>
</dbReference>
<reference evidence="7 8" key="1">
    <citation type="submission" date="2023-12" db="EMBL/GenBank/DDBJ databases">
        <title>Novel species of the genus Arcicella isolated from rivers.</title>
        <authorList>
            <person name="Lu H."/>
        </authorList>
    </citation>
    <scope>NUCLEOTIDE SEQUENCE [LARGE SCALE GENOMIC DNA]</scope>
    <source>
        <strain evidence="7 8">LMG 21963</strain>
    </source>
</reference>
<dbReference type="InterPro" id="IPR010023">
    <property type="entry name" value="KdsC_fam"/>
</dbReference>
<sequence length="171" mass="19234">MTLDAFKQINTFVFDIDGVMTDGSVHVLETGEHYRTFHIRDGYAIERAVQAGYRLCVITGGKHEGVRKRLQNLKIHDVFMGSGGRSKIQIYQDWLTTSGIPEENILYMGDDLPDYEVMIRPAVLSTCPADACDEILAIAKYISSQKGGKGAVRDVIEQVMRAKGEWMKFEQ</sequence>
<evidence type="ECO:0000256" key="2">
    <source>
        <dbReference type="ARBA" id="ARBA00005893"/>
    </source>
</evidence>
<keyword evidence="4" id="KW-0479">Metal-binding</keyword>
<dbReference type="SFLD" id="SFLDS00003">
    <property type="entry name" value="Haloacid_Dehalogenase"/>
    <property type="match status" value="1"/>
</dbReference>
<proteinExistence type="inferred from homology"/>
<evidence type="ECO:0000256" key="1">
    <source>
        <dbReference type="ARBA" id="ARBA00001946"/>
    </source>
</evidence>
<dbReference type="Gene3D" id="3.40.50.1000">
    <property type="entry name" value="HAD superfamily/HAD-like"/>
    <property type="match status" value="1"/>
</dbReference>
<dbReference type="SFLD" id="SFLDG01138">
    <property type="entry name" value="C1.6.2:_Deoxy-d-mannose-octulo"/>
    <property type="match status" value="1"/>
</dbReference>
<dbReference type="InterPro" id="IPR023214">
    <property type="entry name" value="HAD_sf"/>
</dbReference>
<protein>
    <submittedName>
        <fullName evidence="7">3-deoxy-D-manno-octulosonate 8-phosphate phosphatase</fullName>
    </submittedName>
</protein>
<dbReference type="InterPro" id="IPR036412">
    <property type="entry name" value="HAD-like_sf"/>
</dbReference>
<evidence type="ECO:0000256" key="6">
    <source>
        <dbReference type="ARBA" id="ARBA00022842"/>
    </source>
</evidence>